<organism evidence="3 4">
    <name type="scientific">Loigolactobacillus backii</name>
    <dbReference type="NCBI Taxonomy" id="375175"/>
    <lineage>
        <taxon>Bacteria</taxon>
        <taxon>Bacillati</taxon>
        <taxon>Bacillota</taxon>
        <taxon>Bacilli</taxon>
        <taxon>Lactobacillales</taxon>
        <taxon>Lactobacillaceae</taxon>
        <taxon>Loigolactobacillus</taxon>
    </lineage>
</organism>
<name>A0A192H3Q5_9LACO</name>
<dbReference type="GO" id="GO:0006508">
    <property type="term" value="P:proteolysis"/>
    <property type="evidence" value="ECO:0007669"/>
    <property type="project" value="UniProtKB-KW"/>
</dbReference>
<dbReference type="Proteomes" id="UP000078582">
    <property type="component" value="Chromosome"/>
</dbReference>
<dbReference type="EMBL" id="CP014873">
    <property type="protein sequence ID" value="ANK62591.1"/>
    <property type="molecule type" value="Genomic_DNA"/>
</dbReference>
<dbReference type="InterPro" id="IPR003675">
    <property type="entry name" value="Rce1/LyrA-like_dom"/>
</dbReference>
<gene>
    <name evidence="3" type="ORF">AYR53_07290</name>
</gene>
<dbReference type="RefSeq" id="WP_068223290.1">
    <property type="nucleotide sequence ID" value="NZ_CP014623.1"/>
</dbReference>
<dbReference type="PANTHER" id="PTHR36435">
    <property type="entry name" value="SLR1288 PROTEIN"/>
    <property type="match status" value="1"/>
</dbReference>
<keyword evidence="4" id="KW-1185">Reference proteome</keyword>
<dbReference type="AlphaFoldDB" id="A0A192H3Q5"/>
<protein>
    <submittedName>
        <fullName evidence="3">CAAX protease</fullName>
    </submittedName>
</protein>
<evidence type="ECO:0000259" key="2">
    <source>
        <dbReference type="Pfam" id="PF02517"/>
    </source>
</evidence>
<keyword evidence="3" id="KW-0645">Protease</keyword>
<dbReference type="PANTHER" id="PTHR36435:SF6">
    <property type="entry name" value="ABORTIVE INFECTION PROTEIN"/>
    <property type="match status" value="1"/>
</dbReference>
<reference evidence="3 4" key="1">
    <citation type="submission" date="2016-03" db="EMBL/GenBank/DDBJ databases">
        <title>Pediococcus and Lactobacillus from brewery environment - whole genome sequencing and assembly.</title>
        <authorList>
            <person name="Behr J."/>
            <person name="Geissler A.J."/>
            <person name="Vogel R.F."/>
        </authorList>
    </citation>
    <scope>NUCLEOTIDE SEQUENCE [LARGE SCALE GENOMIC DNA]</scope>
    <source>
        <strain evidence="3 4">TMW 1.1989</strain>
    </source>
</reference>
<sequence>MLARKNAVSTLSVYLIIFLLPALVNSIIRLKTALYLFQTIDYVVGAAILIIIYQKFFAPTQMEKGAQTKTSQIILWGILGAFLALIGQLAASYLDQLIFHTTTSSANTSAILTVIRSYPYYLIMAVVAAPIMEELVFRRTIFGYLTPFTGKFGAALISSVFFAIAHNDNHLLTYTAIGLVFCYLYQRTGKIATSMISHMVMNGIVILMLLYR</sequence>
<keyword evidence="3" id="KW-0378">Hydrolase</keyword>
<dbReference type="InterPro" id="IPR052710">
    <property type="entry name" value="CAAX_protease"/>
</dbReference>
<accession>A0A192H3Q5</accession>
<dbReference type="OrthoDB" id="2194912at2"/>
<dbReference type="GeneID" id="42982054"/>
<dbReference type="GO" id="GO:0080120">
    <property type="term" value="P:CAAX-box protein maturation"/>
    <property type="evidence" value="ECO:0007669"/>
    <property type="project" value="UniProtKB-ARBA"/>
</dbReference>
<comment type="similarity">
    <text evidence="1">Belongs to the UPF0177 family.</text>
</comment>
<dbReference type="STRING" id="375175.AYR53_07290"/>
<dbReference type="Pfam" id="PF02517">
    <property type="entry name" value="Rce1-like"/>
    <property type="match status" value="1"/>
</dbReference>
<proteinExistence type="inferred from homology"/>
<evidence type="ECO:0000256" key="1">
    <source>
        <dbReference type="ARBA" id="ARBA00009067"/>
    </source>
</evidence>
<dbReference type="KEGG" id="lbt:AYR52_02175"/>
<dbReference type="GO" id="GO:0004175">
    <property type="term" value="F:endopeptidase activity"/>
    <property type="evidence" value="ECO:0007669"/>
    <property type="project" value="UniProtKB-ARBA"/>
</dbReference>
<evidence type="ECO:0000313" key="4">
    <source>
        <dbReference type="Proteomes" id="UP000078582"/>
    </source>
</evidence>
<evidence type="ECO:0000313" key="3">
    <source>
        <dbReference type="EMBL" id="ANK62591.1"/>
    </source>
</evidence>
<feature type="domain" description="CAAX prenyl protease 2/Lysostaphin resistance protein A-like" evidence="2">
    <location>
        <begin position="119"/>
        <end position="203"/>
    </location>
</feature>